<reference evidence="2 3" key="1">
    <citation type="submission" date="2017-11" db="EMBL/GenBank/DDBJ databases">
        <title>De-novo sequencing of pomegranate (Punica granatum L.) genome.</title>
        <authorList>
            <person name="Akparov Z."/>
            <person name="Amiraslanov A."/>
            <person name="Hajiyeva S."/>
            <person name="Abbasov M."/>
            <person name="Kaur K."/>
            <person name="Hamwieh A."/>
            <person name="Solovyev V."/>
            <person name="Salamov A."/>
            <person name="Braich B."/>
            <person name="Kosarev P."/>
            <person name="Mahmoud A."/>
            <person name="Hajiyev E."/>
            <person name="Babayeva S."/>
            <person name="Izzatullayeva V."/>
            <person name="Mammadov A."/>
            <person name="Mammadov A."/>
            <person name="Sharifova S."/>
            <person name="Ojaghi J."/>
            <person name="Eynullazada K."/>
            <person name="Bayramov B."/>
            <person name="Abdulazimova A."/>
            <person name="Shahmuradov I."/>
        </authorList>
    </citation>
    <scope>NUCLEOTIDE SEQUENCE [LARGE SCALE GENOMIC DNA]</scope>
    <source>
        <strain evidence="3">cv. AG2017</strain>
        <tissue evidence="2">Leaf</tissue>
    </source>
</reference>
<feature type="region of interest" description="Disordered" evidence="1">
    <location>
        <begin position="1"/>
        <end position="29"/>
    </location>
</feature>
<evidence type="ECO:0000313" key="3">
    <source>
        <dbReference type="Proteomes" id="UP000233551"/>
    </source>
</evidence>
<proteinExistence type="predicted"/>
<keyword evidence="3" id="KW-1185">Reference proteome</keyword>
<feature type="compositionally biased region" description="Low complexity" evidence="1">
    <location>
        <begin position="17"/>
        <end position="29"/>
    </location>
</feature>
<name>A0A2I0HTJ4_PUNGR</name>
<evidence type="ECO:0000256" key="1">
    <source>
        <dbReference type="SAM" id="MobiDB-lite"/>
    </source>
</evidence>
<dbReference type="EMBL" id="PGOL01005493">
    <property type="protein sequence ID" value="PKI35042.1"/>
    <property type="molecule type" value="Genomic_DNA"/>
</dbReference>
<organism evidence="2 3">
    <name type="scientific">Punica granatum</name>
    <name type="common">Pomegranate</name>
    <dbReference type="NCBI Taxonomy" id="22663"/>
    <lineage>
        <taxon>Eukaryota</taxon>
        <taxon>Viridiplantae</taxon>
        <taxon>Streptophyta</taxon>
        <taxon>Embryophyta</taxon>
        <taxon>Tracheophyta</taxon>
        <taxon>Spermatophyta</taxon>
        <taxon>Magnoliopsida</taxon>
        <taxon>eudicotyledons</taxon>
        <taxon>Gunneridae</taxon>
        <taxon>Pentapetalae</taxon>
        <taxon>rosids</taxon>
        <taxon>malvids</taxon>
        <taxon>Myrtales</taxon>
        <taxon>Lythraceae</taxon>
        <taxon>Punica</taxon>
    </lineage>
</organism>
<gene>
    <name evidence="2" type="ORF">CRG98_044557</name>
</gene>
<accession>A0A2I0HTJ4</accession>
<feature type="compositionally biased region" description="Polar residues" evidence="1">
    <location>
        <begin position="1"/>
        <end position="16"/>
    </location>
</feature>
<dbReference type="Proteomes" id="UP000233551">
    <property type="component" value="Unassembled WGS sequence"/>
</dbReference>
<protein>
    <submittedName>
        <fullName evidence="2">Uncharacterized protein</fullName>
    </submittedName>
</protein>
<comment type="caution">
    <text evidence="2">The sequence shown here is derived from an EMBL/GenBank/DDBJ whole genome shotgun (WGS) entry which is preliminary data.</text>
</comment>
<sequence length="121" mass="13260">MNNSRGEIATESINDDAQQPQAPPASGSPSHFTCSFFLLPLLDYQADHSRSDRWACRLSSFNPFHYVSSLPLELTFISSGEDEEVAIRDPLTGCLRVFFTSFTQPFDLSLSSSSSSSSSSP</sequence>
<feature type="non-terminal residue" evidence="2">
    <location>
        <position position="121"/>
    </location>
</feature>
<evidence type="ECO:0000313" key="2">
    <source>
        <dbReference type="EMBL" id="PKI35042.1"/>
    </source>
</evidence>
<dbReference type="AlphaFoldDB" id="A0A2I0HTJ4"/>